<evidence type="ECO:0000313" key="2">
    <source>
        <dbReference type="Proteomes" id="UP000814033"/>
    </source>
</evidence>
<dbReference type="EMBL" id="MU275979">
    <property type="protein sequence ID" value="KAI0044533.1"/>
    <property type="molecule type" value="Genomic_DNA"/>
</dbReference>
<accession>A0ACB8RK73</accession>
<reference evidence="1" key="1">
    <citation type="submission" date="2021-02" db="EMBL/GenBank/DDBJ databases">
        <authorList>
            <consortium name="DOE Joint Genome Institute"/>
            <person name="Ahrendt S."/>
            <person name="Looney B.P."/>
            <person name="Miyauchi S."/>
            <person name="Morin E."/>
            <person name="Drula E."/>
            <person name="Courty P.E."/>
            <person name="Chicoki N."/>
            <person name="Fauchery L."/>
            <person name="Kohler A."/>
            <person name="Kuo A."/>
            <person name="Labutti K."/>
            <person name="Pangilinan J."/>
            <person name="Lipzen A."/>
            <person name="Riley R."/>
            <person name="Andreopoulos W."/>
            <person name="He G."/>
            <person name="Johnson J."/>
            <person name="Barry K.W."/>
            <person name="Grigoriev I.V."/>
            <person name="Nagy L."/>
            <person name="Hibbett D."/>
            <person name="Henrissat B."/>
            <person name="Matheny P.B."/>
            <person name="Labbe J."/>
            <person name="Martin F."/>
        </authorList>
    </citation>
    <scope>NUCLEOTIDE SEQUENCE</scope>
    <source>
        <strain evidence="1">FP105234-sp</strain>
    </source>
</reference>
<reference evidence="1" key="2">
    <citation type="journal article" date="2022" name="New Phytol.">
        <title>Evolutionary transition to the ectomycorrhizal habit in the genomes of a hyperdiverse lineage of mushroom-forming fungi.</title>
        <authorList>
            <person name="Looney B."/>
            <person name="Miyauchi S."/>
            <person name="Morin E."/>
            <person name="Drula E."/>
            <person name="Courty P.E."/>
            <person name="Kohler A."/>
            <person name="Kuo A."/>
            <person name="LaButti K."/>
            <person name="Pangilinan J."/>
            <person name="Lipzen A."/>
            <person name="Riley R."/>
            <person name="Andreopoulos W."/>
            <person name="He G."/>
            <person name="Johnson J."/>
            <person name="Nolan M."/>
            <person name="Tritt A."/>
            <person name="Barry K.W."/>
            <person name="Grigoriev I.V."/>
            <person name="Nagy L.G."/>
            <person name="Hibbett D."/>
            <person name="Henrissat B."/>
            <person name="Matheny P.B."/>
            <person name="Labbe J."/>
            <person name="Martin F.M."/>
        </authorList>
    </citation>
    <scope>NUCLEOTIDE SEQUENCE</scope>
    <source>
        <strain evidence="1">FP105234-sp</strain>
    </source>
</reference>
<keyword evidence="2" id="KW-1185">Reference proteome</keyword>
<evidence type="ECO:0000313" key="1">
    <source>
        <dbReference type="EMBL" id="KAI0044533.1"/>
    </source>
</evidence>
<sequence length="514" mass="55599">MSHYFAEESSLPSSLPQQSDFGGFSGAQLEPTHGTYRTQGQTTLVDCNGLDESISWTDANATQQPVAGSSRLSFSRSGATQLNLRSPTINLAENFPLFQDDPYQPPDTIARWPRTPLSLPPLDITRHGRDLGPMLSPASLADTALAAHPGPSSPRAHAASFSHSYDGHSSLGFPARSEFLHQDSGAATLHSGHATTETASSRRYLSTTLVSSHVSSYRDNVNAACSVGSARPHDLVPSPATGYEPSFHGEAIEQVPPTVTGRRRRRDSSEVPADSVGVVQRGDRATNLPSRDRKRQRMDCSSQTRLENDGPPAVVQRHAGCEPVKAMELPAAVAPAADVLSVAAPVKKGGKPERKRDADKNRDASKQVRDRRNDELRIIRPHLQIPASYTKEAAHVLATERIVSIVEALWPLRAACGIAPSVLHAEAIARGLASVAEKNEKIVLLQEESAAAQAWSSKWEAEYRQLCIKYDEQVSARDSHILVLEARVAQQNLIISAFVPSVSFFNEGTDEVSA</sequence>
<protein>
    <submittedName>
        <fullName evidence="1">Uncharacterized protein</fullName>
    </submittedName>
</protein>
<proteinExistence type="predicted"/>
<organism evidence="1 2">
    <name type="scientific">Auriscalpium vulgare</name>
    <dbReference type="NCBI Taxonomy" id="40419"/>
    <lineage>
        <taxon>Eukaryota</taxon>
        <taxon>Fungi</taxon>
        <taxon>Dikarya</taxon>
        <taxon>Basidiomycota</taxon>
        <taxon>Agaricomycotina</taxon>
        <taxon>Agaricomycetes</taxon>
        <taxon>Russulales</taxon>
        <taxon>Auriscalpiaceae</taxon>
        <taxon>Auriscalpium</taxon>
    </lineage>
</organism>
<dbReference type="Proteomes" id="UP000814033">
    <property type="component" value="Unassembled WGS sequence"/>
</dbReference>
<gene>
    <name evidence="1" type="ORF">FA95DRAFT_1562125</name>
</gene>
<name>A0ACB8RK73_9AGAM</name>
<comment type="caution">
    <text evidence="1">The sequence shown here is derived from an EMBL/GenBank/DDBJ whole genome shotgun (WGS) entry which is preliminary data.</text>
</comment>